<protein>
    <submittedName>
        <fullName evidence="2">L-lactate dehydrogenase complex protein LldG</fullName>
    </submittedName>
</protein>
<evidence type="ECO:0000313" key="2">
    <source>
        <dbReference type="EMBL" id="MDR6846214.1"/>
    </source>
</evidence>
<dbReference type="Proteomes" id="UP001261871">
    <property type="component" value="Unassembled WGS sequence"/>
</dbReference>
<organism evidence="2 3">
    <name type="scientific">Flavobacterium granuli</name>
    <dbReference type="NCBI Taxonomy" id="280093"/>
    <lineage>
        <taxon>Bacteria</taxon>
        <taxon>Pseudomonadati</taxon>
        <taxon>Bacteroidota</taxon>
        <taxon>Flavobacteriia</taxon>
        <taxon>Flavobacteriales</taxon>
        <taxon>Flavobacteriaceae</taxon>
        <taxon>Flavobacterium</taxon>
    </lineage>
</organism>
<comment type="caution">
    <text evidence="2">The sequence shown here is derived from an EMBL/GenBank/DDBJ whole genome shotgun (WGS) entry which is preliminary data.</text>
</comment>
<accession>A0ABU1S7L5</accession>
<dbReference type="PANTHER" id="PTHR43682:SF1">
    <property type="entry name" value="LACTATE UTILIZATION PROTEIN C"/>
    <property type="match status" value="1"/>
</dbReference>
<dbReference type="InterPro" id="IPR024185">
    <property type="entry name" value="FTHF_cligase-like_sf"/>
</dbReference>
<reference evidence="2 3" key="1">
    <citation type="submission" date="2023-07" db="EMBL/GenBank/DDBJ databases">
        <title>Sorghum-associated microbial communities from plants grown in Nebraska, USA.</title>
        <authorList>
            <person name="Schachtman D."/>
        </authorList>
    </citation>
    <scope>NUCLEOTIDE SEQUENCE [LARGE SCALE GENOMIC DNA]</scope>
    <source>
        <strain evidence="2 3">BE124</strain>
    </source>
</reference>
<dbReference type="Gene3D" id="3.40.50.10420">
    <property type="entry name" value="NagB/RpiA/CoA transferase-like"/>
    <property type="match status" value="1"/>
</dbReference>
<dbReference type="PANTHER" id="PTHR43682">
    <property type="entry name" value="LACTATE UTILIZATION PROTEIN C"/>
    <property type="match status" value="1"/>
</dbReference>
<dbReference type="InterPro" id="IPR037171">
    <property type="entry name" value="NagB/RpiA_transferase-like"/>
</dbReference>
<sequence length="197" mass="21934">MSSKAEILQKVKQNQPEFVSELPDLSVLGLESFDILEKYNTVLKSIGGDFVEVSDYQEIIDFVKNNYPAEKRMITTIPELAEIAKTDWLNVDPHSLEDVELTLVKAHFGVAENSALWVTDDIVGQRVSTFIPQYLAIVVNKKDIVATMHQAYERIGNQEYGFGTFIAGPSKTADIEQSLVLGAHGARGLTVFIMDLK</sequence>
<evidence type="ECO:0000313" key="3">
    <source>
        <dbReference type="Proteomes" id="UP001261871"/>
    </source>
</evidence>
<dbReference type="EMBL" id="JAVDTX010000006">
    <property type="protein sequence ID" value="MDR6846214.1"/>
    <property type="molecule type" value="Genomic_DNA"/>
</dbReference>
<dbReference type="InterPro" id="IPR003741">
    <property type="entry name" value="LUD_dom"/>
</dbReference>
<gene>
    <name evidence="2" type="ORF">J2W95_002925</name>
</gene>
<feature type="domain" description="LUD" evidence="1">
    <location>
        <begin position="96"/>
        <end position="193"/>
    </location>
</feature>
<dbReference type="Pfam" id="PF02589">
    <property type="entry name" value="LUD_dom"/>
    <property type="match status" value="1"/>
</dbReference>
<dbReference type="RefSeq" id="WP_310008226.1">
    <property type="nucleotide sequence ID" value="NZ_JAVDTX010000006.1"/>
</dbReference>
<evidence type="ECO:0000259" key="1">
    <source>
        <dbReference type="Pfam" id="PF02589"/>
    </source>
</evidence>
<proteinExistence type="predicted"/>
<name>A0ABU1S7L5_9FLAO</name>
<keyword evidence="3" id="KW-1185">Reference proteome</keyword>
<dbReference type="SUPFAM" id="SSF100950">
    <property type="entry name" value="NagB/RpiA/CoA transferase-like"/>
    <property type="match status" value="1"/>
</dbReference>